<accession>A0A8T0IUD5</accession>
<proteinExistence type="predicted"/>
<keyword evidence="3" id="KW-1185">Reference proteome</keyword>
<organism evidence="2 3">
    <name type="scientific">Ceratodon purpureus</name>
    <name type="common">Fire moss</name>
    <name type="synonym">Dicranum purpureum</name>
    <dbReference type="NCBI Taxonomy" id="3225"/>
    <lineage>
        <taxon>Eukaryota</taxon>
        <taxon>Viridiplantae</taxon>
        <taxon>Streptophyta</taxon>
        <taxon>Embryophyta</taxon>
        <taxon>Bryophyta</taxon>
        <taxon>Bryophytina</taxon>
        <taxon>Bryopsida</taxon>
        <taxon>Dicranidae</taxon>
        <taxon>Pseudoditrichales</taxon>
        <taxon>Ditrichaceae</taxon>
        <taxon>Ceratodon</taxon>
    </lineage>
</organism>
<feature type="compositionally biased region" description="Acidic residues" evidence="1">
    <location>
        <begin position="165"/>
        <end position="177"/>
    </location>
</feature>
<name>A0A8T0IUD5_CERPU</name>
<sequence>MVGLNPSKFYGRLLPRPRIYCDVKFSDSRVDPPEGVNAAFLEWAGDASWKMGGTAAKRKRMSGKIEGRMSKLRAMEESDDDEAVAPPPVKKVAEKKALGFGKKKSESPASVLPKHQTPIERMLETPGTKRGKLAPRRIMSGPGDVEKEEVVAKPRARRSRKEQVIEESEDESDDDLEGFLQRVEENNRTPNRSVRKSARLQGSPTDSQTPDSKKRKSKSSPARGSFVVPSSLPSPIPQKRKRVDESDSGSESDSQSEESDSVYL</sequence>
<gene>
    <name evidence="2" type="ORF">KC19_2G157700</name>
</gene>
<evidence type="ECO:0000313" key="2">
    <source>
        <dbReference type="EMBL" id="KAG0587340.1"/>
    </source>
</evidence>
<feature type="compositionally biased region" description="Polar residues" evidence="1">
    <location>
        <begin position="200"/>
        <end position="210"/>
    </location>
</feature>
<reference evidence="2" key="1">
    <citation type="submission" date="2020-06" db="EMBL/GenBank/DDBJ databases">
        <title>WGS assembly of Ceratodon purpureus strain R40.</title>
        <authorList>
            <person name="Carey S.B."/>
            <person name="Jenkins J."/>
            <person name="Shu S."/>
            <person name="Lovell J.T."/>
            <person name="Sreedasyam A."/>
            <person name="Maumus F."/>
            <person name="Tiley G.P."/>
            <person name="Fernandez-Pozo N."/>
            <person name="Barry K."/>
            <person name="Chen C."/>
            <person name="Wang M."/>
            <person name="Lipzen A."/>
            <person name="Daum C."/>
            <person name="Saski C.A."/>
            <person name="Payton A.C."/>
            <person name="Mcbreen J.C."/>
            <person name="Conrad R.E."/>
            <person name="Kollar L.M."/>
            <person name="Olsson S."/>
            <person name="Huttunen S."/>
            <person name="Landis J.B."/>
            <person name="Wickett N.J."/>
            <person name="Johnson M.G."/>
            <person name="Rensing S.A."/>
            <person name="Grimwood J."/>
            <person name="Schmutz J."/>
            <person name="Mcdaniel S.F."/>
        </authorList>
    </citation>
    <scope>NUCLEOTIDE SEQUENCE</scope>
    <source>
        <strain evidence="2">R40</strain>
    </source>
</reference>
<dbReference type="PANTHER" id="PTHR35103:SF1">
    <property type="entry name" value="OS06G0115700 PROTEIN"/>
    <property type="match status" value="1"/>
</dbReference>
<comment type="caution">
    <text evidence="2">The sequence shown here is derived from an EMBL/GenBank/DDBJ whole genome shotgun (WGS) entry which is preliminary data.</text>
</comment>
<dbReference type="PANTHER" id="PTHR35103">
    <property type="entry name" value="OS06G0115700 PROTEIN"/>
    <property type="match status" value="1"/>
</dbReference>
<dbReference type="Proteomes" id="UP000822688">
    <property type="component" value="Chromosome 2"/>
</dbReference>
<feature type="compositionally biased region" description="Acidic residues" evidence="1">
    <location>
        <begin position="246"/>
        <end position="264"/>
    </location>
</feature>
<evidence type="ECO:0000313" key="3">
    <source>
        <dbReference type="Proteomes" id="UP000822688"/>
    </source>
</evidence>
<dbReference type="AlphaFoldDB" id="A0A8T0IUD5"/>
<evidence type="ECO:0000256" key="1">
    <source>
        <dbReference type="SAM" id="MobiDB-lite"/>
    </source>
</evidence>
<feature type="region of interest" description="Disordered" evidence="1">
    <location>
        <begin position="95"/>
        <end position="264"/>
    </location>
</feature>
<protein>
    <submittedName>
        <fullName evidence="2">Uncharacterized protein</fullName>
    </submittedName>
</protein>
<dbReference type="EMBL" id="CM026422">
    <property type="protein sequence ID" value="KAG0587340.1"/>
    <property type="molecule type" value="Genomic_DNA"/>
</dbReference>